<evidence type="ECO:0000313" key="1">
    <source>
        <dbReference type="EMBL" id="ATQ70093.1"/>
    </source>
</evidence>
<dbReference type="EMBL" id="CP023737">
    <property type="protein sequence ID" value="ATQ70093.1"/>
    <property type="molecule type" value="Genomic_DNA"/>
</dbReference>
<proteinExistence type="predicted"/>
<accession>A0A2D2D545</accession>
<name>A0A2D2D545_METT3</name>
<protein>
    <submittedName>
        <fullName evidence="1">Uncharacterized protein</fullName>
    </submittedName>
</protein>
<dbReference type="KEGG" id="mtw:CQW49_21035"/>
<evidence type="ECO:0000313" key="2">
    <source>
        <dbReference type="Proteomes" id="UP000230709"/>
    </source>
</evidence>
<dbReference type="Proteomes" id="UP000230709">
    <property type="component" value="Chromosome"/>
</dbReference>
<organism evidence="1 2">
    <name type="scientific">Methylosinus trichosporium (strain ATCC 35070 / NCIMB 11131 / UNIQEM 75 / OB3b)</name>
    <dbReference type="NCBI Taxonomy" id="595536"/>
    <lineage>
        <taxon>Bacteria</taxon>
        <taxon>Pseudomonadati</taxon>
        <taxon>Pseudomonadota</taxon>
        <taxon>Alphaproteobacteria</taxon>
        <taxon>Hyphomicrobiales</taxon>
        <taxon>Methylocystaceae</taxon>
        <taxon>Methylosinus</taxon>
    </lineage>
</organism>
<reference evidence="2" key="1">
    <citation type="submission" date="2017-10" db="EMBL/GenBank/DDBJ databases">
        <title>Completed PacBio SMRT sequence of Methylosinus trichosporium OB3b reveals presence of a third large plasmid.</title>
        <authorList>
            <person name="Charles T.C."/>
            <person name="Lynch M.D.J."/>
            <person name="Heil J.R."/>
            <person name="Cheng J."/>
        </authorList>
    </citation>
    <scope>NUCLEOTIDE SEQUENCE [LARGE SCALE GENOMIC DNA]</scope>
    <source>
        <strain evidence="2">OB3b</strain>
    </source>
</reference>
<sequence>MCDIAAEKQKIDALLEDAARESPMRDCADERLLTELALRTLREHYEDTCPDECLRRRCTEFAERLLRRRAVARWRRAAVERRQRKSA</sequence>
<dbReference type="AlphaFoldDB" id="A0A2D2D545"/>
<gene>
    <name evidence="1" type="ORF">CQW49_21035</name>
</gene>
<dbReference type="RefSeq" id="WP_003614799.1">
    <property type="nucleotide sequence ID" value="NZ_ADVE02000001.1"/>
</dbReference>
<keyword evidence="2" id="KW-1185">Reference proteome</keyword>